<name>A0A917H4U0_9MICC</name>
<keyword evidence="3" id="KW-1185">Reference proteome</keyword>
<dbReference type="EMBL" id="BMEQ01000026">
    <property type="protein sequence ID" value="GGG67238.1"/>
    <property type="molecule type" value="Genomic_DNA"/>
</dbReference>
<gene>
    <name evidence="2" type="ORF">GCM10011374_34330</name>
</gene>
<keyword evidence="1" id="KW-1133">Transmembrane helix</keyword>
<feature type="transmembrane region" description="Helical" evidence="1">
    <location>
        <begin position="172"/>
        <end position="193"/>
    </location>
</feature>
<feature type="transmembrane region" description="Helical" evidence="1">
    <location>
        <begin position="199"/>
        <end position="222"/>
    </location>
</feature>
<protein>
    <submittedName>
        <fullName evidence="2">Uncharacterized protein</fullName>
    </submittedName>
</protein>
<sequence>MDGKDARGQAGDLLDLLPREFQDKEVHRRLRKLMRELDELVFEHEGELFVDAEVAARLLRDPEVFPDHVRGQARKGVEKHLRQRTRGTGRRVTWRELTTRGEVPIAPMSFQELRGLGLSPATSGKDARRIIAGHFPDFPPKLLDADAAAIQEIAVQGIGHNRTVWDCVVSKIGYWAALAVFAAFGALLIIGTATGPWGIPLAIFLAATLGGGTAVIVANCVLNPNR</sequence>
<organism evidence="2 3">
    <name type="scientific">Kocuria dechangensis</name>
    <dbReference type="NCBI Taxonomy" id="1176249"/>
    <lineage>
        <taxon>Bacteria</taxon>
        <taxon>Bacillati</taxon>
        <taxon>Actinomycetota</taxon>
        <taxon>Actinomycetes</taxon>
        <taxon>Micrococcales</taxon>
        <taxon>Micrococcaceae</taxon>
        <taxon>Kocuria</taxon>
    </lineage>
</organism>
<accession>A0A917H4U0</accession>
<keyword evidence="1" id="KW-0812">Transmembrane</keyword>
<reference evidence="2" key="1">
    <citation type="journal article" date="2014" name="Int. J. Syst. Evol. Microbiol.">
        <title>Complete genome sequence of Corynebacterium casei LMG S-19264T (=DSM 44701T), isolated from a smear-ripened cheese.</title>
        <authorList>
            <consortium name="US DOE Joint Genome Institute (JGI-PGF)"/>
            <person name="Walter F."/>
            <person name="Albersmeier A."/>
            <person name="Kalinowski J."/>
            <person name="Ruckert C."/>
        </authorList>
    </citation>
    <scope>NUCLEOTIDE SEQUENCE</scope>
    <source>
        <strain evidence="2">CGMCC 1.12187</strain>
    </source>
</reference>
<reference evidence="2" key="2">
    <citation type="submission" date="2020-09" db="EMBL/GenBank/DDBJ databases">
        <authorList>
            <person name="Sun Q."/>
            <person name="Zhou Y."/>
        </authorList>
    </citation>
    <scope>NUCLEOTIDE SEQUENCE</scope>
    <source>
        <strain evidence="2">CGMCC 1.12187</strain>
    </source>
</reference>
<evidence type="ECO:0000313" key="2">
    <source>
        <dbReference type="EMBL" id="GGG67238.1"/>
    </source>
</evidence>
<dbReference type="Proteomes" id="UP000638848">
    <property type="component" value="Unassembled WGS sequence"/>
</dbReference>
<comment type="caution">
    <text evidence="2">The sequence shown here is derived from an EMBL/GenBank/DDBJ whole genome shotgun (WGS) entry which is preliminary data.</text>
</comment>
<evidence type="ECO:0000313" key="3">
    <source>
        <dbReference type="Proteomes" id="UP000638848"/>
    </source>
</evidence>
<keyword evidence="1" id="KW-0472">Membrane</keyword>
<proteinExistence type="predicted"/>
<dbReference type="AlphaFoldDB" id="A0A917H4U0"/>
<evidence type="ECO:0000256" key="1">
    <source>
        <dbReference type="SAM" id="Phobius"/>
    </source>
</evidence>
<dbReference type="RefSeq" id="WP_188539443.1">
    <property type="nucleotide sequence ID" value="NZ_BMEQ01000026.1"/>
</dbReference>